<dbReference type="GO" id="GO:0005975">
    <property type="term" value="P:carbohydrate metabolic process"/>
    <property type="evidence" value="ECO:0007669"/>
    <property type="project" value="InterPro"/>
</dbReference>
<dbReference type="NCBIfam" id="TIGR01409">
    <property type="entry name" value="TAT_signal_seq"/>
    <property type="match status" value="1"/>
</dbReference>
<dbReference type="InterPro" id="IPR008928">
    <property type="entry name" value="6-hairpin_glycosidase_sf"/>
</dbReference>
<dbReference type="Gene3D" id="2.60.40.1180">
    <property type="entry name" value="Golgi alpha-mannosidase II"/>
    <property type="match status" value="1"/>
</dbReference>
<dbReference type="InterPro" id="IPR006311">
    <property type="entry name" value="TAT_signal"/>
</dbReference>
<name>A0A3A9YKK2_9ACTN</name>
<evidence type="ECO:0000259" key="2">
    <source>
        <dbReference type="Pfam" id="PF21307"/>
    </source>
</evidence>
<dbReference type="InterPro" id="IPR054363">
    <property type="entry name" value="GH95_cat"/>
</dbReference>
<dbReference type="GO" id="GO:0004560">
    <property type="term" value="F:alpha-L-fucosidase activity"/>
    <property type="evidence" value="ECO:0007669"/>
    <property type="project" value="InterPro"/>
</dbReference>
<evidence type="ECO:0000259" key="1">
    <source>
        <dbReference type="Pfam" id="PF14498"/>
    </source>
</evidence>
<reference evidence="4 5" key="1">
    <citation type="submission" date="2018-09" db="EMBL/GenBank/DDBJ databases">
        <title>Micromonospora sp. nov. MS1-9, isolated from a root of Musa sp.</title>
        <authorList>
            <person name="Kuncharoen N."/>
            <person name="Kudo T."/>
            <person name="Ohkuma M."/>
            <person name="Yuki M."/>
            <person name="Tanasupawat S."/>
        </authorList>
    </citation>
    <scope>NUCLEOTIDE SEQUENCE [LARGE SCALE GENOMIC DNA]</scope>
    <source>
        <strain evidence="4 5">MS1-9</strain>
    </source>
</reference>
<dbReference type="SUPFAM" id="SSF48208">
    <property type="entry name" value="Six-hairpin glycosidases"/>
    <property type="match status" value="1"/>
</dbReference>
<dbReference type="Proteomes" id="UP000275865">
    <property type="component" value="Unassembled WGS sequence"/>
</dbReference>
<dbReference type="InterPro" id="IPR012341">
    <property type="entry name" value="6hp_glycosidase-like_sf"/>
</dbReference>
<feature type="domain" description="Glycosyl hydrolase family 95 N-terminal" evidence="1">
    <location>
        <begin position="153"/>
        <end position="293"/>
    </location>
</feature>
<dbReference type="InterPro" id="IPR049053">
    <property type="entry name" value="AFCA-like_C"/>
</dbReference>
<comment type="caution">
    <text evidence="4">The sequence shown here is derived from an EMBL/GenBank/DDBJ whole genome shotgun (WGS) entry which is preliminary data.</text>
</comment>
<gene>
    <name evidence="4" type="ORF">D7044_10375</name>
</gene>
<dbReference type="Gene3D" id="1.50.10.10">
    <property type="match status" value="1"/>
</dbReference>
<sequence>MKTSERSRDEPPAVPGVAGFRATEVRCIRRKETTVLESSRRNFLRLTGAAGAGLALVGARPFAAHAAPARPAEAALVPEAEATTLWYRTPGREDQIIREGLPIGNGRLGALAAGGPAEDVVYLTDGSFWTGGRNDTLQSDGQLPYDSNGFGSFGLLAQVRIALTGHTPDAYADYRRALDLSNGIVSARYRIGKTTYRRELYASHPDDVIVLRLTRSGGGSHTGAVSLVGTHGEVTTASGGRASFAGTLANGLRYAAAVTVIGVGGRVGVDGSKVTFEDCREVLVVICGGTDYSRDAARDFRDPAVDPLALARAKVAAAVGVGATELLATHVTDYRRLYDRMRLRLGESTPAQRALDTWSRVAVRYTDPSTPDPELEAMYVQFGRYLTITGSRDRLPMNLQGIWVHNNNPDWYGDYHTDINIQMNYWLADPAGLGECTQALADYCVSQLPVWTDVTRRLFNDPRNRFRNTSGKVAGWAVAFSTNIYGGSGWAWHPSGNAWLCNSLWRHYEYSLDRSYLAKIYPVLRGAAEFWQARLVPTTVTEPDGTTREVLIDDTAWSPEHGPDAKGITYAQELAWDLFQQIRIAAEVLGRDAEFAAEVTDLQARLYLPRVSPKTGWLEEWMSPENLGETTHRHLSPLIGFYPGDRINTDTSPKPLIDGVRALLTARGMDSYGWACAWRSLCWSRLKHAENAYQLYLTVLRPSMNNGNGTSANLFDMYSQGSYTIFQIDANLGGATAALEMLLYSRPGVIELLPALPDAWADRGEVTGVGARGGFEVDLAWRAGKVTSVTIRSVGGTETELRAGGWRRRITVQPGRSVTLTPGR</sequence>
<evidence type="ECO:0000313" key="5">
    <source>
        <dbReference type="Proteomes" id="UP000275865"/>
    </source>
</evidence>
<dbReference type="Gene3D" id="2.70.98.50">
    <property type="entry name" value="putative glycoside hydrolase family protein from bacillus halodurans"/>
    <property type="match status" value="1"/>
</dbReference>
<dbReference type="EMBL" id="RAZT01000004">
    <property type="protein sequence ID" value="RKN34076.1"/>
    <property type="molecule type" value="Genomic_DNA"/>
</dbReference>
<dbReference type="PIRSF" id="PIRSF007663">
    <property type="entry name" value="UCP007663"/>
    <property type="match status" value="1"/>
</dbReference>
<dbReference type="InterPro" id="IPR013780">
    <property type="entry name" value="Glyco_hydro_b"/>
</dbReference>
<feature type="domain" description="Alpha fucosidase A-like C-terminal" evidence="2">
    <location>
        <begin position="745"/>
        <end position="805"/>
    </location>
</feature>
<protein>
    <submittedName>
        <fullName evidence="4">Twin-arginine translocation signal domain-containing protein</fullName>
    </submittedName>
</protein>
<dbReference type="PANTHER" id="PTHR31084:SF3">
    <property type="entry name" value="ALPHA-FUCOSIDASE A"/>
    <property type="match status" value="1"/>
</dbReference>
<dbReference type="AlphaFoldDB" id="A0A3A9YKK2"/>
<dbReference type="Pfam" id="PF21307">
    <property type="entry name" value="Glyco_hydro_95_C"/>
    <property type="match status" value="1"/>
</dbReference>
<dbReference type="PROSITE" id="PS51318">
    <property type="entry name" value="TAT"/>
    <property type="match status" value="1"/>
</dbReference>
<evidence type="ECO:0000313" key="4">
    <source>
        <dbReference type="EMBL" id="RKN34076.1"/>
    </source>
</evidence>
<accession>A0A3A9YKK2</accession>
<dbReference type="InterPro" id="IPR027414">
    <property type="entry name" value="GH95_N_dom"/>
</dbReference>
<dbReference type="Pfam" id="PF22124">
    <property type="entry name" value="Glyco_hydro_95_cat"/>
    <property type="match status" value="1"/>
</dbReference>
<dbReference type="Pfam" id="PF14498">
    <property type="entry name" value="Glyco_hyd_65N_2"/>
    <property type="match status" value="1"/>
</dbReference>
<dbReference type="InterPro" id="IPR016518">
    <property type="entry name" value="Alpha-L-fucosidase"/>
</dbReference>
<organism evidence="4 5">
    <name type="scientific">Micromonospora musae</name>
    <dbReference type="NCBI Taxonomy" id="1894970"/>
    <lineage>
        <taxon>Bacteria</taxon>
        <taxon>Bacillati</taxon>
        <taxon>Actinomycetota</taxon>
        <taxon>Actinomycetes</taxon>
        <taxon>Micromonosporales</taxon>
        <taxon>Micromonosporaceae</taxon>
        <taxon>Micromonospora</taxon>
    </lineage>
</organism>
<feature type="domain" description="Glycosyl hydrolase family 95 catalytic" evidence="3">
    <location>
        <begin position="324"/>
        <end position="742"/>
    </location>
</feature>
<dbReference type="PANTHER" id="PTHR31084">
    <property type="entry name" value="ALPHA-L-FUCOSIDASE 2"/>
    <property type="match status" value="1"/>
</dbReference>
<dbReference type="InterPro" id="IPR019546">
    <property type="entry name" value="TAT_signal_bac_arc"/>
</dbReference>
<evidence type="ECO:0000259" key="3">
    <source>
        <dbReference type="Pfam" id="PF22124"/>
    </source>
</evidence>
<proteinExistence type="predicted"/>